<evidence type="ECO:0000313" key="1">
    <source>
        <dbReference type="EMBL" id="MBX6981160.1"/>
    </source>
</evidence>
<gene>
    <name evidence="1" type="ORF">EX242_12925</name>
</gene>
<protein>
    <submittedName>
        <fullName evidence="1">Uncharacterized protein</fullName>
    </submittedName>
</protein>
<comment type="caution">
    <text evidence="1">The sequence shown here is derived from an EMBL/GenBank/DDBJ whole genome shotgun (WGS) entry which is preliminary data.</text>
</comment>
<accession>A0AAP2K050</accession>
<dbReference type="AlphaFoldDB" id="A0AAP2K050"/>
<dbReference type="Proteomes" id="UP000824410">
    <property type="component" value="Unassembled WGS sequence"/>
</dbReference>
<proteinExistence type="predicted"/>
<evidence type="ECO:0000313" key="2">
    <source>
        <dbReference type="Proteomes" id="UP000824410"/>
    </source>
</evidence>
<sequence>MPEDFKQALDTIRYAIPS</sequence>
<organism evidence="1 2">
    <name type="scientific">Providencia rettgeri</name>
    <dbReference type="NCBI Taxonomy" id="587"/>
    <lineage>
        <taxon>Bacteria</taxon>
        <taxon>Pseudomonadati</taxon>
        <taxon>Pseudomonadota</taxon>
        <taxon>Gammaproteobacteria</taxon>
        <taxon>Enterobacterales</taxon>
        <taxon>Morganellaceae</taxon>
        <taxon>Providencia</taxon>
    </lineage>
</organism>
<name>A0AAP2K050_PRORE</name>
<reference evidence="1" key="1">
    <citation type="submission" date="2019-02" db="EMBL/GenBank/DDBJ databases">
        <title>Genomic characterization of isolates from hospital effluents in KZN, South Africa.</title>
        <authorList>
            <person name="Ntshobeni N."/>
            <person name="Allam M."/>
            <person name="Ismail A."/>
            <person name="Amoako D."/>
            <person name="Essack S."/>
            <person name="Chenia H."/>
        </authorList>
    </citation>
    <scope>NUCLEOTIDE SEQUENCE</scope>
    <source>
        <strain evidence="1">AFE97_S1</strain>
    </source>
</reference>
<dbReference type="EMBL" id="SHDO01000010">
    <property type="protein sequence ID" value="MBX6981160.1"/>
    <property type="molecule type" value="Genomic_DNA"/>
</dbReference>